<dbReference type="CDD" id="cd00146">
    <property type="entry name" value="PKD"/>
    <property type="match status" value="1"/>
</dbReference>
<dbReference type="SUPFAM" id="SSF141571">
    <property type="entry name" value="Pentapeptide repeat-like"/>
    <property type="match status" value="1"/>
</dbReference>
<dbReference type="InterPro" id="IPR013783">
    <property type="entry name" value="Ig-like_fold"/>
</dbReference>
<dbReference type="RefSeq" id="WP_377765987.1">
    <property type="nucleotide sequence ID" value="NZ_JBHULB010000007.1"/>
</dbReference>
<dbReference type="Proteomes" id="UP001597526">
    <property type="component" value="Unassembled WGS sequence"/>
</dbReference>
<dbReference type="PROSITE" id="PS50093">
    <property type="entry name" value="PKD"/>
    <property type="match status" value="1"/>
</dbReference>
<dbReference type="SUPFAM" id="SSF49265">
    <property type="entry name" value="Fibronectin type III"/>
    <property type="match status" value="1"/>
</dbReference>
<reference evidence="4" key="1">
    <citation type="journal article" date="2019" name="Int. J. Syst. Evol. Microbiol.">
        <title>The Global Catalogue of Microorganisms (GCM) 10K type strain sequencing project: providing services to taxonomists for standard genome sequencing and annotation.</title>
        <authorList>
            <consortium name="The Broad Institute Genomics Platform"/>
            <consortium name="The Broad Institute Genome Sequencing Center for Infectious Disease"/>
            <person name="Wu L."/>
            <person name="Ma J."/>
        </authorList>
    </citation>
    <scope>NUCLEOTIDE SEQUENCE [LARGE SCALE GENOMIC DNA]</scope>
    <source>
        <strain evidence="4">KCTC 52368</strain>
    </source>
</reference>
<gene>
    <name evidence="3" type="ORF">ACFSQJ_05690</name>
</gene>
<keyword evidence="1" id="KW-0732">Signal</keyword>
<evidence type="ECO:0000256" key="1">
    <source>
        <dbReference type="SAM" id="SignalP"/>
    </source>
</evidence>
<proteinExistence type="predicted"/>
<dbReference type="InterPro" id="IPR026341">
    <property type="entry name" value="T9SS_type_B"/>
</dbReference>
<organism evidence="3 4">
    <name type="scientific">Croceitalea marina</name>
    <dbReference type="NCBI Taxonomy" id="1775166"/>
    <lineage>
        <taxon>Bacteria</taxon>
        <taxon>Pseudomonadati</taxon>
        <taxon>Bacteroidota</taxon>
        <taxon>Flavobacteriia</taxon>
        <taxon>Flavobacteriales</taxon>
        <taxon>Flavobacteriaceae</taxon>
        <taxon>Croceitalea</taxon>
    </lineage>
</organism>
<dbReference type="EMBL" id="JBHULB010000007">
    <property type="protein sequence ID" value="MFD2586410.1"/>
    <property type="molecule type" value="Genomic_DNA"/>
</dbReference>
<dbReference type="Pfam" id="PF03382">
    <property type="entry name" value="DUF285"/>
    <property type="match status" value="7"/>
</dbReference>
<keyword evidence="4" id="KW-1185">Reference proteome</keyword>
<evidence type="ECO:0000259" key="2">
    <source>
        <dbReference type="PROSITE" id="PS50093"/>
    </source>
</evidence>
<evidence type="ECO:0000313" key="3">
    <source>
        <dbReference type="EMBL" id="MFD2586410.1"/>
    </source>
</evidence>
<dbReference type="InterPro" id="IPR000601">
    <property type="entry name" value="PKD_dom"/>
</dbReference>
<evidence type="ECO:0000313" key="4">
    <source>
        <dbReference type="Proteomes" id="UP001597526"/>
    </source>
</evidence>
<name>A0ABW5MVK1_9FLAO</name>
<dbReference type="InterPro" id="IPR005046">
    <property type="entry name" value="DUF285"/>
</dbReference>
<accession>A0ABW5MVK1</accession>
<dbReference type="NCBIfam" id="TIGR02167">
    <property type="entry name" value="Liste_lipo_26"/>
    <property type="match status" value="12"/>
</dbReference>
<dbReference type="Gene3D" id="2.60.40.10">
    <property type="entry name" value="Immunoglobulins"/>
    <property type="match status" value="2"/>
</dbReference>
<dbReference type="Pfam" id="PF13585">
    <property type="entry name" value="CHU_C"/>
    <property type="match status" value="1"/>
</dbReference>
<dbReference type="InterPro" id="IPR011889">
    <property type="entry name" value="Liste_lipo_26"/>
</dbReference>
<sequence>MLRKLPLLLLFFSINIFAQEFRAIWNTANIEPGSSATDQVTIPTNPAYTTYNYDIDWGDGTSDTGVTGNITHTYLSGAGTYTISISGDFPAIYFNNETASDRLKIEEILQWGTIQWKTMENAFYGCQNINFDAIDSPDLSQVSSLKNMFRGATSFNGIVNNWDVSTITDISGIFAETEIFNRPLDNWTTANITDMSYAFYRARQFNEPLDNWNTGAVTNMEYLFSEASRFDQNINNWNVAQVTNMSGTFRYASSYNRPLNNWVVDNVTNMSYMLAGSAFDYPIENWNVSNVTDMSGMFYQASQFNQPIQGWDVSNVTDMNSMFARMPQFNQPLNGWNVSNVTNMANMFDGWPSLNTPFDQPLNGWDVSNVTDMSYMFRYTGDFNQPLNNWVVDNVTDMEHMFDRALAFNQDISGWNVASVTDMGSMFRQAILFNQDISSWNTAGVTDMSYMFYSAEVFNQPIGSWDVSNTRNMSYMFGQNLAFNQNLDSWNTSSVTNMRQMFENASAFNQSLASWNIGLVTNMVSMLSDSGLSQANYDATLIGWEGQTVQSNVSLGATNLNYCDALDERQNLIDNSGWNISGDIVNCSFVLCTNLVSPVNGDTNVPASANLTWAQTPNATGYRVTVRIIRGGVESIPFNDHDVPGGNTVGLNLETGGGADLLEPGDEVFVTIVPYNDTDGPATGCTEESFTVVPSWVNSPAAFKLTYDTSLIDTGTTPANQLRIETLTGYPAYLDYDYSIDWGDDQFDNNVTGDIVHTYLTPGIYTVSIIGDFPAPFHDYSGTDSYKLISIDQWGTQVWQSMERAFYYCENMEYNATDIPDLSNVTSMNSMFSGCNLFDGNINSWDVSNVTDMSSLFIGARSFNQPLNNWNVENVTSMWAMFLAATSFNQPLNNWNTGNVITMSRMFEQAEVFNQNINGWNVSNVTDMSAMFERAIAYNQPLNGWNVSNVTNMSKMFDGFVFDMVFDQPLDNWNVSNVTDMSFMFRRNITFNRPLNVWNTSNVTSMAGMFQDTDLFDQPLNNWNVSSVTNMQSMFSGAGVFNQNINVWNVTNVTTMSSMFNGAVAFNQPLNNWDVNSVVNMSSMFRGASAFNQPLNSWDVSAVATMASMFERASLFDQPLNSWNVSSVTLMNSMFQEASAFNNQIENWNVGSVTNMEAMFKDAIAFNQVIQNWDTGEVLTMEEMFHGASSFNESIDSWNTSFVRTMEGMFEDATSYNQTMNSWNVASVLTTEKMFKGAIAFNSDIGAWNVRGVETMEEMFSGASAFNQSINNWRVSGVNNMNEMFNEASSYNQAMDLWNLGNVSMRSTFFNATSLNQNLADWDVSGVSDMQDMLDNTALTRENYDNTLIAWSEQTLTSGITLGAEGLPYCDAQEERQSMIDNFGWSFSLDVRDCPIPECTQLASPLNGDTDVPVNTNITWDATLFAQGYRLTVGTSPGGNDVVNNLTITNETSYEFATDFNTSDVVYVTLIPFNDEGDAVGPCVEESFTISSDPATIPDCTNLNQPLDGTNDVVVTTDLGWNPISNADGYRLTVGTTSGGKDLVNDEDVGNTTTYEFGTDLPEDTDIFVTITPYNDEGDATSCLEESFDTELIPVPPICTNLTSPANNDTNVPVDTNLSWAPVANATGYLVSIGTTSGGIEVANNIDVGPNTTYDITDDLQGDRLHYVTIIPYNDEGDATGCTEETFRTIDSAIPPPSCTELIIPANGDTDIAIDLVSITWNSTPGATQYRITINGSTSNANDVTDLVVNGTTHSFANNFDNGENVTVTIVPLNGTVEPTSTCNTETFTIVDSAPSNNAFITTWETTVANETITVPTFNTETYDYDVDWGDGNIDTNVNGDATHTYTTPGIHTVSITGLFPRIYFDNSGDREKILTIEQWGSIEWTSMESAFYGCTNLNITNPSIDAPDLSRVTSLENTFRDTWQFNGMVNNWNTENVTTLRYMFGNSFLFNQDISNWDVRQVENMSFMFSQASFNQSLNNWQTDSLVDLRGMFSRASAYNQPMDNWNTENVTIMFGTFSEASSFNQDLSAWNVDKVTTMRSMFDNALAFNQDISGWNVGNVTEMRAMFRATPFNQDISGWDVGNVTTMQDMFVNATNFDQNLGNWDVSSLNNASSMFSGVQLSTANYDALLIGWNTRVLIADVVFDGGNSLYCNGAAARSAMTRNDNWTITDGGTTGPEIESIIDQNSVDNFTFPAITGTQLTGGEAYYTEPNGGGTRFDTGDVINFVDFPSYPVTIYIYDSSGTCFDEESFALNITNTGTTPACTSLIAPANEDTDVSVATDLTWNAVTDANGYRLTIGTSAGGNDILDNEDVGNLLTYNPPNDLPGNTEIFVTIVPYIGTENATGCAEESFTTEVAQPGCANLIIPTFDATDVPIDTNLTWNTATNAVRYSIAIGTSTGLDDILATTDVGNNTTFDPPADLPANTRVFVTITSFNAADESIVCGDDQFTTGDRTAVLPDCTALSSPLNGDSNVSADTDISWNAVANADGYRLTVGSSPGGNDIIDNFDAGDTLTFDFSGPFAEGITVYITITPYNMDGDALNCAEESFTIASPMADVLSCTVLTTPLNGATDVIEDTNIAWNEVLNANGYRLSVGTTAGGNDILDNEDVGILTLYQLPNNLPFEQQIFVTIIPYNADGDAENCEEQSFTTIAEVSPEIESLNGISPDGDGINEFWRIEGIEEYPNNTVVIYNRWGDMVYKVEGYNNTTNTFNGEANQLNGLGASQLPEGTYFFNIIIPETNNLKQTKGYLVLKR</sequence>
<protein>
    <submittedName>
        <fullName evidence="3">BspA family leucine-rich repeat surface protein</fullName>
    </submittedName>
</protein>
<feature type="signal peptide" evidence="1">
    <location>
        <begin position="1"/>
        <end position="18"/>
    </location>
</feature>
<feature type="domain" description="PKD" evidence="2">
    <location>
        <begin position="1825"/>
        <end position="1857"/>
    </location>
</feature>
<dbReference type="InterPro" id="IPR036116">
    <property type="entry name" value="FN3_sf"/>
</dbReference>
<feature type="chain" id="PRO_5046480253" evidence="1">
    <location>
        <begin position="19"/>
        <end position="2757"/>
    </location>
</feature>
<comment type="caution">
    <text evidence="3">The sequence shown here is derived from an EMBL/GenBank/DDBJ whole genome shotgun (WGS) entry which is preliminary data.</text>
</comment>
<dbReference type="NCBIfam" id="TIGR04131">
    <property type="entry name" value="Bac_Flav_CTERM"/>
    <property type="match status" value="1"/>
</dbReference>